<dbReference type="InterPro" id="IPR017972">
    <property type="entry name" value="Cyt_P450_CS"/>
</dbReference>
<comment type="caution">
    <text evidence="10">The sequence shown here is derived from an EMBL/GenBank/DDBJ whole genome shotgun (WGS) entry which is preliminary data.</text>
</comment>
<evidence type="ECO:0000256" key="2">
    <source>
        <dbReference type="ARBA" id="ARBA00010617"/>
    </source>
</evidence>
<dbReference type="InterPro" id="IPR002401">
    <property type="entry name" value="Cyt_P450_E_grp-I"/>
</dbReference>
<dbReference type="InterPro" id="IPR036396">
    <property type="entry name" value="Cyt_P450_sf"/>
</dbReference>
<keyword evidence="4 8" id="KW-0479">Metal-binding</keyword>
<keyword evidence="3 8" id="KW-0349">Heme</keyword>
<evidence type="ECO:0000256" key="6">
    <source>
        <dbReference type="ARBA" id="ARBA00023004"/>
    </source>
</evidence>
<name>A0A9W9Y662_9EURO</name>
<keyword evidence="11" id="KW-1185">Reference proteome</keyword>
<dbReference type="InterPro" id="IPR001128">
    <property type="entry name" value="Cyt_P450"/>
</dbReference>
<evidence type="ECO:0008006" key="12">
    <source>
        <dbReference type="Google" id="ProtNLM"/>
    </source>
</evidence>
<dbReference type="Gene3D" id="1.10.630.10">
    <property type="entry name" value="Cytochrome P450"/>
    <property type="match status" value="1"/>
</dbReference>
<dbReference type="CDD" id="cd11065">
    <property type="entry name" value="CYP64-like"/>
    <property type="match status" value="1"/>
</dbReference>
<dbReference type="EMBL" id="JAPWDS010000001">
    <property type="protein sequence ID" value="KAJ5521000.1"/>
    <property type="molecule type" value="Genomic_DNA"/>
</dbReference>
<dbReference type="GO" id="GO:0004497">
    <property type="term" value="F:monooxygenase activity"/>
    <property type="evidence" value="ECO:0007669"/>
    <property type="project" value="UniProtKB-KW"/>
</dbReference>
<dbReference type="PANTHER" id="PTHR46300">
    <property type="entry name" value="P450, PUTATIVE (EUROFUNG)-RELATED-RELATED"/>
    <property type="match status" value="1"/>
</dbReference>
<keyword evidence="7 9" id="KW-0503">Monooxygenase</keyword>
<sequence length="526" mass="60669">METTLQGLLPPSTSQLLSELDRSQLLGLLASAWLAYLVLRSYFSKTLPLPPSPHRLPMLGNLHQAPLRDHWAAYKKWHQQYGPIICLKFGQRTIVSLGSHEVANDLLSKRSQIYSSRPNFVVGGALSNHQNSALIPYGEQWKIHHSMLSKVMNARMAAKYQYLQNIESKQAIKELLSVQGKEWIQVFHRYTLSVTYTLAYGERLKDLYDERIDFIDELTEIISANVEKPTNLIADCFPILDNLPAFLAPWKRTAKDYHGKSMAFFVQEHIAAENRDSWNWVKELADSDEAKRLDREEVIYLIGVLIEAGGSTMKTFEFFVMAAILFPESVRRVQEELDRVVGSDRLPNWDDQAQLPYLNAFIREVQRWRPIFPLGVPHSNQKEDVYSNFRIPKDSVVIANHWAMDSDHEVFKDADDFKPERWLDDTNLPFLAFGFGKRVCPGQHIAKRSLYIVISRVLWGFDITHAQKRGKRVELNPDDLIQNILSGPKPYKAAFTVRSPKHRSVIETEFSNIEEDERHVWEVCKP</sequence>
<evidence type="ECO:0000256" key="8">
    <source>
        <dbReference type="PIRSR" id="PIRSR602401-1"/>
    </source>
</evidence>
<dbReference type="Proteomes" id="UP001149954">
    <property type="component" value="Unassembled WGS sequence"/>
</dbReference>
<dbReference type="OrthoDB" id="1470350at2759"/>
<reference evidence="10" key="2">
    <citation type="journal article" date="2023" name="IMA Fungus">
        <title>Comparative genomic study of the Penicillium genus elucidates a diverse pangenome and 15 lateral gene transfer events.</title>
        <authorList>
            <person name="Petersen C."/>
            <person name="Sorensen T."/>
            <person name="Nielsen M.R."/>
            <person name="Sondergaard T.E."/>
            <person name="Sorensen J.L."/>
            <person name="Fitzpatrick D.A."/>
            <person name="Frisvad J.C."/>
            <person name="Nielsen K.L."/>
        </authorList>
    </citation>
    <scope>NUCLEOTIDE SEQUENCE</scope>
    <source>
        <strain evidence="10">IBT 29495</strain>
    </source>
</reference>
<dbReference type="InterPro" id="IPR050364">
    <property type="entry name" value="Cytochrome_P450_fung"/>
</dbReference>
<protein>
    <recommendedName>
        <fullName evidence="12">Cytochrome P450</fullName>
    </recommendedName>
</protein>
<dbReference type="Pfam" id="PF00067">
    <property type="entry name" value="p450"/>
    <property type="match status" value="1"/>
</dbReference>
<reference evidence="10" key="1">
    <citation type="submission" date="2022-12" db="EMBL/GenBank/DDBJ databases">
        <authorList>
            <person name="Petersen C."/>
        </authorList>
    </citation>
    <scope>NUCLEOTIDE SEQUENCE</scope>
    <source>
        <strain evidence="10">IBT 29495</strain>
    </source>
</reference>
<dbReference type="PANTHER" id="PTHR46300:SF1">
    <property type="entry name" value="P450, PUTATIVE (EUROFUNG)-RELATED"/>
    <property type="match status" value="1"/>
</dbReference>
<proteinExistence type="inferred from homology"/>
<evidence type="ECO:0000256" key="3">
    <source>
        <dbReference type="ARBA" id="ARBA00022617"/>
    </source>
</evidence>
<evidence type="ECO:0000256" key="5">
    <source>
        <dbReference type="ARBA" id="ARBA00023002"/>
    </source>
</evidence>
<keyword evidence="5 9" id="KW-0560">Oxidoreductase</keyword>
<evidence type="ECO:0000313" key="11">
    <source>
        <dbReference type="Proteomes" id="UP001149954"/>
    </source>
</evidence>
<dbReference type="GO" id="GO:0005506">
    <property type="term" value="F:iron ion binding"/>
    <property type="evidence" value="ECO:0007669"/>
    <property type="project" value="InterPro"/>
</dbReference>
<evidence type="ECO:0000256" key="9">
    <source>
        <dbReference type="RuleBase" id="RU000461"/>
    </source>
</evidence>
<gene>
    <name evidence="10" type="ORF">N7463_001453</name>
</gene>
<dbReference type="GO" id="GO:0016705">
    <property type="term" value="F:oxidoreductase activity, acting on paired donors, with incorporation or reduction of molecular oxygen"/>
    <property type="evidence" value="ECO:0007669"/>
    <property type="project" value="InterPro"/>
</dbReference>
<accession>A0A9W9Y662</accession>
<dbReference type="AlphaFoldDB" id="A0A9W9Y662"/>
<evidence type="ECO:0000256" key="7">
    <source>
        <dbReference type="ARBA" id="ARBA00023033"/>
    </source>
</evidence>
<dbReference type="PROSITE" id="PS00086">
    <property type="entry name" value="CYTOCHROME_P450"/>
    <property type="match status" value="1"/>
</dbReference>
<evidence type="ECO:0000256" key="4">
    <source>
        <dbReference type="ARBA" id="ARBA00022723"/>
    </source>
</evidence>
<organism evidence="10 11">
    <name type="scientific">Penicillium fimorum</name>
    <dbReference type="NCBI Taxonomy" id="1882269"/>
    <lineage>
        <taxon>Eukaryota</taxon>
        <taxon>Fungi</taxon>
        <taxon>Dikarya</taxon>
        <taxon>Ascomycota</taxon>
        <taxon>Pezizomycotina</taxon>
        <taxon>Eurotiomycetes</taxon>
        <taxon>Eurotiomycetidae</taxon>
        <taxon>Eurotiales</taxon>
        <taxon>Aspergillaceae</taxon>
        <taxon>Penicillium</taxon>
    </lineage>
</organism>
<keyword evidence="6 8" id="KW-0408">Iron</keyword>
<dbReference type="GO" id="GO:0043386">
    <property type="term" value="P:mycotoxin biosynthetic process"/>
    <property type="evidence" value="ECO:0007669"/>
    <property type="project" value="UniProtKB-ARBA"/>
</dbReference>
<dbReference type="PRINTS" id="PR00385">
    <property type="entry name" value="P450"/>
</dbReference>
<dbReference type="SUPFAM" id="SSF48264">
    <property type="entry name" value="Cytochrome P450"/>
    <property type="match status" value="1"/>
</dbReference>
<dbReference type="PRINTS" id="PR00463">
    <property type="entry name" value="EP450I"/>
</dbReference>
<evidence type="ECO:0000313" key="10">
    <source>
        <dbReference type="EMBL" id="KAJ5521000.1"/>
    </source>
</evidence>
<comment type="cofactor">
    <cofactor evidence="1 8">
        <name>heme</name>
        <dbReference type="ChEBI" id="CHEBI:30413"/>
    </cofactor>
</comment>
<feature type="binding site" description="axial binding residue" evidence="8">
    <location>
        <position position="440"/>
    </location>
    <ligand>
        <name>heme</name>
        <dbReference type="ChEBI" id="CHEBI:30413"/>
    </ligand>
    <ligandPart>
        <name>Fe</name>
        <dbReference type="ChEBI" id="CHEBI:18248"/>
    </ligandPart>
</feature>
<dbReference type="GO" id="GO:0020037">
    <property type="term" value="F:heme binding"/>
    <property type="evidence" value="ECO:0007669"/>
    <property type="project" value="InterPro"/>
</dbReference>
<comment type="similarity">
    <text evidence="2 9">Belongs to the cytochrome P450 family.</text>
</comment>
<evidence type="ECO:0000256" key="1">
    <source>
        <dbReference type="ARBA" id="ARBA00001971"/>
    </source>
</evidence>